<protein>
    <recommendedName>
        <fullName evidence="5">DUF4271 domain-containing protein</fullName>
    </recommendedName>
</protein>
<dbReference type="STRING" id="279824.SAMN03080617_02742"/>
<keyword evidence="1" id="KW-0472">Membrane</keyword>
<organism evidence="3 4">
    <name type="scientific">Algoriphagus alkaliphilus</name>
    <dbReference type="NCBI Taxonomy" id="279824"/>
    <lineage>
        <taxon>Bacteria</taxon>
        <taxon>Pseudomonadati</taxon>
        <taxon>Bacteroidota</taxon>
        <taxon>Cytophagia</taxon>
        <taxon>Cytophagales</taxon>
        <taxon>Cyclobacteriaceae</taxon>
        <taxon>Algoriphagus</taxon>
    </lineage>
</organism>
<feature type="transmembrane region" description="Helical" evidence="1">
    <location>
        <begin position="281"/>
        <end position="302"/>
    </location>
</feature>
<dbReference type="OrthoDB" id="975088at2"/>
<evidence type="ECO:0000313" key="3">
    <source>
        <dbReference type="EMBL" id="SDA84683.1"/>
    </source>
</evidence>
<dbReference type="EMBL" id="FMXE01000019">
    <property type="protein sequence ID" value="SDA84683.1"/>
    <property type="molecule type" value="Genomic_DNA"/>
</dbReference>
<feature type="transmembrane region" description="Helical" evidence="1">
    <location>
        <begin position="244"/>
        <end position="269"/>
    </location>
</feature>
<proteinExistence type="predicted"/>
<sequence>MSKIRLLFFFYFLLSTASVAQVLENYDGLWKSAREESWFGSNNQIELKLNLTAFPQSEFQIKLPAKSTVFIDQKLWQLTTGDTVFYKSVNELKAEFRKDSLDFTVVSPNLAPMNVGIKKLIGRIDGVDTSVISEGVPLLERFVPQSVKDFYFTGLFVIIFFLALYKLAYPYLLAVMLQPLAVISAEDFSESGNLQKFFSFDIIFYLLIVGMMISQTAVTGLVIFKKDWLETWIGLDFSSLLLIWLLGAFAILVLTIFKFIGIRVISYLFDLGKAEFSHFFYLLRLVVFGFALVLLVGAYFVANNFSELGSALTILITGFFWFYIFGVVGLFLIMMNRLSFKKYHLFTYLCIAELVPFLIFSKWIMFLGL</sequence>
<gene>
    <name evidence="3" type="ORF">SAMN03080617_02742</name>
</gene>
<feature type="transmembrane region" description="Helical" evidence="1">
    <location>
        <begin position="150"/>
        <end position="168"/>
    </location>
</feature>
<feature type="signal peptide" evidence="2">
    <location>
        <begin position="1"/>
        <end position="20"/>
    </location>
</feature>
<feature type="transmembrane region" description="Helical" evidence="1">
    <location>
        <begin position="308"/>
        <end position="333"/>
    </location>
</feature>
<evidence type="ECO:0000256" key="2">
    <source>
        <dbReference type="SAM" id="SignalP"/>
    </source>
</evidence>
<dbReference type="Pfam" id="PF14093">
    <property type="entry name" value="DUF4271"/>
    <property type="match status" value="1"/>
</dbReference>
<reference evidence="4" key="1">
    <citation type="submission" date="2016-10" db="EMBL/GenBank/DDBJ databases">
        <authorList>
            <person name="Varghese N."/>
            <person name="Submissions S."/>
        </authorList>
    </citation>
    <scope>NUCLEOTIDE SEQUENCE [LARGE SCALE GENOMIC DNA]</scope>
    <source>
        <strain evidence="4">DSM 22703</strain>
    </source>
</reference>
<keyword evidence="4" id="KW-1185">Reference proteome</keyword>
<dbReference type="AlphaFoldDB" id="A0A1G5YQF9"/>
<dbReference type="InterPro" id="IPR025367">
    <property type="entry name" value="DUF4271"/>
</dbReference>
<evidence type="ECO:0000256" key="1">
    <source>
        <dbReference type="SAM" id="Phobius"/>
    </source>
</evidence>
<keyword evidence="2" id="KW-0732">Signal</keyword>
<feature type="transmembrane region" description="Helical" evidence="1">
    <location>
        <begin position="202"/>
        <end position="224"/>
    </location>
</feature>
<keyword evidence="1" id="KW-0812">Transmembrane</keyword>
<evidence type="ECO:0008006" key="5">
    <source>
        <dbReference type="Google" id="ProtNLM"/>
    </source>
</evidence>
<dbReference type="Proteomes" id="UP000198756">
    <property type="component" value="Unassembled WGS sequence"/>
</dbReference>
<evidence type="ECO:0000313" key="4">
    <source>
        <dbReference type="Proteomes" id="UP000198756"/>
    </source>
</evidence>
<feature type="transmembrane region" description="Helical" evidence="1">
    <location>
        <begin position="345"/>
        <end position="366"/>
    </location>
</feature>
<feature type="chain" id="PRO_5011740879" description="DUF4271 domain-containing protein" evidence="2">
    <location>
        <begin position="21"/>
        <end position="369"/>
    </location>
</feature>
<dbReference type="RefSeq" id="WP_092730889.1">
    <property type="nucleotide sequence ID" value="NZ_FMXE01000019.1"/>
</dbReference>
<name>A0A1G5YQF9_9BACT</name>
<accession>A0A1G5YQF9</accession>
<keyword evidence="1" id="KW-1133">Transmembrane helix</keyword>